<dbReference type="PANTHER" id="PTHR48082:SF2">
    <property type="entry name" value="ATP SYNTHASE SUBUNIT ALPHA, MITOCHONDRIAL"/>
    <property type="match status" value="1"/>
</dbReference>
<keyword evidence="16 20" id="KW-0934">Plastid</keyword>
<dbReference type="PIRSF" id="PIRSF039088">
    <property type="entry name" value="F_ATPase_subunit_alpha"/>
    <property type="match status" value="1"/>
</dbReference>
<dbReference type="GO" id="GO:0009535">
    <property type="term" value="C:chloroplast thylakoid membrane"/>
    <property type="evidence" value="ECO:0007669"/>
    <property type="project" value="UniProtKB-SubCell"/>
</dbReference>
<comment type="similarity">
    <text evidence="2 13 14">Belongs to the ATPase alpha/beta chains family.</text>
</comment>
<dbReference type="RefSeq" id="YP_009399296.1">
    <property type="nucleotide sequence ID" value="NC_035296.1"/>
</dbReference>
<feature type="site" description="Required for activity" evidence="13">
    <location>
        <position position="365"/>
    </location>
</feature>
<comment type="subunit">
    <text evidence="13 16">F-type ATPases have 2 components, CF(1) - the catalytic core - and CF(0) - the membrane proton channel. CF(1) has five subunits: alpha(3), beta(3), gamma(1), delta(1), epsilon(1). CF(0) has four main subunits: a, b, b' and c.</text>
</comment>
<evidence type="ECO:0000256" key="12">
    <source>
        <dbReference type="ARBA" id="ARBA00023310"/>
    </source>
</evidence>
<dbReference type="InterPro" id="IPR000194">
    <property type="entry name" value="ATPase_F1/V1/A1_a/bsu_nucl-bd"/>
</dbReference>
<feature type="domain" description="ATP synthase alpha subunit C-terminal" evidence="18">
    <location>
        <begin position="374"/>
        <end position="498"/>
    </location>
</feature>
<feature type="binding site" evidence="13">
    <location>
        <begin position="172"/>
        <end position="179"/>
    </location>
    <ligand>
        <name>ATP</name>
        <dbReference type="ChEBI" id="CHEBI:30616"/>
    </ligand>
</feature>
<dbReference type="PANTHER" id="PTHR48082">
    <property type="entry name" value="ATP SYNTHASE SUBUNIT ALPHA, MITOCHONDRIAL"/>
    <property type="match status" value="1"/>
</dbReference>
<evidence type="ECO:0000256" key="3">
    <source>
        <dbReference type="ARBA" id="ARBA00022448"/>
    </source>
</evidence>
<dbReference type="SUPFAM" id="SSF47917">
    <property type="entry name" value="C-terminal domain of alpha and beta subunits of F1 ATP synthase"/>
    <property type="match status" value="1"/>
</dbReference>
<evidence type="ECO:0000256" key="9">
    <source>
        <dbReference type="ARBA" id="ARBA00023065"/>
    </source>
</evidence>
<evidence type="ECO:0000256" key="7">
    <source>
        <dbReference type="ARBA" id="ARBA00022840"/>
    </source>
</evidence>
<dbReference type="FunFam" id="1.20.150.20:FF:000001">
    <property type="entry name" value="ATP synthase subunit alpha"/>
    <property type="match status" value="1"/>
</dbReference>
<keyword evidence="3 13" id="KW-0813">Transport</keyword>
<dbReference type="GO" id="GO:0045259">
    <property type="term" value="C:proton-transporting ATP synthase complex"/>
    <property type="evidence" value="ECO:0007669"/>
    <property type="project" value="UniProtKB-KW"/>
</dbReference>
<dbReference type="HAMAP" id="MF_01346">
    <property type="entry name" value="ATP_synth_alpha_bact"/>
    <property type="match status" value="1"/>
</dbReference>
<comment type="subcellular location">
    <subcellularLocation>
        <location evidence="1">Membrane</location>
        <topology evidence="1">Peripheral membrane protein</topology>
    </subcellularLocation>
    <subcellularLocation>
        <location evidence="13 15">Plastid</location>
        <location evidence="13 15">Chloroplast thylakoid membrane</location>
        <topology evidence="13 15">Peripheral membrane protein</topology>
    </subcellularLocation>
</comment>
<keyword evidence="13 15" id="KW-0793">Thylakoid</keyword>
<evidence type="ECO:0000256" key="6">
    <source>
        <dbReference type="ARBA" id="ARBA00022781"/>
    </source>
</evidence>
<evidence type="ECO:0000256" key="4">
    <source>
        <dbReference type="ARBA" id="ARBA00022528"/>
    </source>
</evidence>
<dbReference type="GO" id="GO:0046933">
    <property type="term" value="F:proton-transporting ATP synthase activity, rotational mechanism"/>
    <property type="evidence" value="ECO:0007669"/>
    <property type="project" value="UniProtKB-UniRule"/>
</dbReference>
<keyword evidence="7 13" id="KW-0067">ATP-binding</keyword>
<keyword evidence="4 15" id="KW-0150">Chloroplast</keyword>
<keyword evidence="6 13" id="KW-0375">Hydrogen ion transport</keyword>
<evidence type="ECO:0000256" key="11">
    <source>
        <dbReference type="ARBA" id="ARBA00023196"/>
    </source>
</evidence>
<dbReference type="GeneID" id="33361971"/>
<dbReference type="Pfam" id="PF00306">
    <property type="entry name" value="ATP-synt_ab_C"/>
    <property type="match status" value="1"/>
</dbReference>
<evidence type="ECO:0000256" key="13">
    <source>
        <dbReference type="HAMAP-Rule" id="MF_01346"/>
    </source>
</evidence>
<keyword evidence="5 13" id="KW-0547">Nucleotide-binding</keyword>
<dbReference type="InterPro" id="IPR023366">
    <property type="entry name" value="ATP_synth_asu-like_sf"/>
</dbReference>
<accession>A0A1Z1MSU5</accession>
<evidence type="ECO:0000256" key="15">
    <source>
        <dbReference type="RuleBase" id="RU000341"/>
    </source>
</evidence>
<dbReference type="InterPro" id="IPR005294">
    <property type="entry name" value="ATP_synth_F1_asu"/>
</dbReference>
<keyword evidence="8 13" id="KW-1278">Translocase</keyword>
<geneLocation type="chloroplast" evidence="20"/>
<dbReference type="EMBL" id="MF101454">
    <property type="protein sequence ID" value="ARW68902.1"/>
    <property type="molecule type" value="Genomic_DNA"/>
</dbReference>
<dbReference type="EC" id="7.1.2.2" evidence="13 16"/>
<dbReference type="Pfam" id="PF00006">
    <property type="entry name" value="ATP-synt_ab"/>
    <property type="match status" value="1"/>
</dbReference>
<evidence type="ECO:0000256" key="8">
    <source>
        <dbReference type="ARBA" id="ARBA00022967"/>
    </source>
</evidence>
<evidence type="ECO:0000256" key="10">
    <source>
        <dbReference type="ARBA" id="ARBA00023136"/>
    </source>
</evidence>
<keyword evidence="11 13" id="KW-0139">CF(1)</keyword>
<dbReference type="GO" id="GO:0043531">
    <property type="term" value="F:ADP binding"/>
    <property type="evidence" value="ECO:0007669"/>
    <property type="project" value="TreeGrafter"/>
</dbReference>
<sequence>MLNIRPDEISNIIKQQIDKYDQQIQVTNVGTVLQVSDGIARVYGLDEVMAGELLQFEDQDQTVGIALNLESDNVGVVLMGDGRNILEGSSVRSTGQIAQIPVGDNFLGRVVDPLAKPIDAKGNPSTQDTRLIESYAPGIIGRQSVCEPLQTGITAIDAMIPIGRGQRELIIGDRQTGKTSVALDTIINQKGQDVVCVYVAIGQKASSVAQVVSTLEEKGALEYTIIVAANADDPATLQYIAPYTGATLAEYFMYKGKATLVIYDDLTKQAQAYRQMSLLLRRPPGREAYPGDVFYLHSRLLERAAKLSAELGSGSMTALPIIETQAGDVSAYIPTNVISITDGQIFLSGDLFNSGIRPAINVGISVSRVGSAAQIKAMKQVAGKLKLELAQFAELEAFSQFASDLDKATQNQLARGQRLREILKQAQNSPLSVEDQVAIIYAGVNGYLDSIELSQVSDFVLALRQDLKTSKPEFGESIQNSKKLTSESEDLLKQSIQDVKQTFSI</sequence>
<dbReference type="CDD" id="cd18113">
    <property type="entry name" value="ATP-synt_F1_alpha_C"/>
    <property type="match status" value="1"/>
</dbReference>
<dbReference type="InterPro" id="IPR033732">
    <property type="entry name" value="ATP_synth_F1_a_nt-bd_dom"/>
</dbReference>
<evidence type="ECO:0000256" key="14">
    <source>
        <dbReference type="RuleBase" id="RU000339"/>
    </source>
</evidence>
<dbReference type="NCBIfam" id="NF009884">
    <property type="entry name" value="PRK13343.1"/>
    <property type="match status" value="1"/>
</dbReference>
<comment type="function">
    <text evidence="13 16">Produces ATP from ADP in the presence of a proton gradient across the membrane. The alpha chain is a regulatory subunit.</text>
</comment>
<dbReference type="Gene3D" id="3.40.50.300">
    <property type="entry name" value="P-loop containing nucleotide triphosphate hydrolases"/>
    <property type="match status" value="1"/>
</dbReference>
<dbReference type="InterPro" id="IPR004100">
    <property type="entry name" value="ATPase_F1/V1/A1_a/bsu_N"/>
</dbReference>
<dbReference type="Gene3D" id="1.20.150.20">
    <property type="entry name" value="ATP synthase alpha/beta chain, C-terminal domain"/>
    <property type="match status" value="1"/>
</dbReference>
<reference evidence="20" key="1">
    <citation type="journal article" date="2017" name="J. Phycol.">
        <title>Analysis of chloroplast genomes and a supermatrix inform reclassification of the Rhodomelaceae (Rhodophyta).</title>
        <authorList>
            <person name="Diaz-Tapia P."/>
            <person name="Maggs C.A."/>
            <person name="West J.A."/>
            <person name="Verbruggen H."/>
        </authorList>
    </citation>
    <scope>NUCLEOTIDE SEQUENCE</scope>
    <source>
        <strain evidence="20">PD1720</strain>
    </source>
</reference>
<protein>
    <recommendedName>
        <fullName evidence="13 16">ATP synthase subunit alpha, chloroplastic</fullName>
        <ecNumber evidence="13 16">7.1.2.2</ecNumber>
    </recommendedName>
    <alternativeName>
        <fullName evidence="13">ATP synthase F1 sector subunit alpha</fullName>
    </alternativeName>
    <alternativeName>
        <fullName evidence="13">F-ATPase subunit alpha</fullName>
    </alternativeName>
</protein>
<dbReference type="Gene3D" id="2.40.30.20">
    <property type="match status" value="1"/>
</dbReference>
<gene>
    <name evidence="13 16 20" type="primary">atpA</name>
</gene>
<evidence type="ECO:0000259" key="18">
    <source>
        <dbReference type="Pfam" id="PF00306"/>
    </source>
</evidence>
<comment type="catalytic activity">
    <reaction evidence="13 16">
        <text>ATP + H2O + 4 H(+)(in) = ADP + phosphate + 5 H(+)(out)</text>
        <dbReference type="Rhea" id="RHEA:57720"/>
        <dbReference type="ChEBI" id="CHEBI:15377"/>
        <dbReference type="ChEBI" id="CHEBI:15378"/>
        <dbReference type="ChEBI" id="CHEBI:30616"/>
        <dbReference type="ChEBI" id="CHEBI:43474"/>
        <dbReference type="ChEBI" id="CHEBI:456216"/>
        <dbReference type="EC" id="7.1.2.2"/>
    </reaction>
</comment>
<dbReference type="SUPFAM" id="SSF52540">
    <property type="entry name" value="P-loop containing nucleoside triphosphate hydrolases"/>
    <property type="match status" value="1"/>
</dbReference>
<dbReference type="GO" id="GO:0005524">
    <property type="term" value="F:ATP binding"/>
    <property type="evidence" value="ECO:0007669"/>
    <property type="project" value="UniProtKB-UniRule"/>
</dbReference>
<keyword evidence="10 13" id="KW-0472">Membrane</keyword>
<evidence type="ECO:0000256" key="2">
    <source>
        <dbReference type="ARBA" id="ARBA00008936"/>
    </source>
</evidence>
<evidence type="ECO:0000259" key="19">
    <source>
        <dbReference type="Pfam" id="PF02874"/>
    </source>
</evidence>
<name>A0A1Z1MSU5_9FLOR</name>
<feature type="domain" description="ATPase F1/V1/A1 complex alpha/beta subunit N-terminal" evidence="19">
    <location>
        <begin position="28"/>
        <end position="95"/>
    </location>
</feature>
<dbReference type="InterPro" id="IPR027417">
    <property type="entry name" value="P-loop_NTPase"/>
</dbReference>
<dbReference type="InterPro" id="IPR036121">
    <property type="entry name" value="ATPase_F1/V1/A1_a/bsu_N_sf"/>
</dbReference>
<dbReference type="CDD" id="cd18116">
    <property type="entry name" value="ATP-synt_F1_alpha_N"/>
    <property type="match status" value="1"/>
</dbReference>
<evidence type="ECO:0000256" key="16">
    <source>
        <dbReference type="RuleBase" id="RU004286"/>
    </source>
</evidence>
<dbReference type="AlphaFoldDB" id="A0A1Z1MSU5"/>
<dbReference type="InterPro" id="IPR020003">
    <property type="entry name" value="ATPase_a/bsu_AS"/>
</dbReference>
<evidence type="ECO:0000259" key="17">
    <source>
        <dbReference type="Pfam" id="PF00006"/>
    </source>
</evidence>
<keyword evidence="12 13" id="KW-0066">ATP synthesis</keyword>
<keyword evidence="9 13" id="KW-0406">Ion transport</keyword>
<dbReference type="NCBIfam" id="TIGR00962">
    <property type="entry name" value="atpA"/>
    <property type="match status" value="1"/>
</dbReference>
<dbReference type="SUPFAM" id="SSF50615">
    <property type="entry name" value="N-terminal domain of alpha and beta subunits of F1 ATP synthase"/>
    <property type="match status" value="1"/>
</dbReference>
<evidence type="ECO:0000256" key="1">
    <source>
        <dbReference type="ARBA" id="ARBA00004170"/>
    </source>
</evidence>
<proteinExistence type="inferred from homology"/>
<dbReference type="InterPro" id="IPR000793">
    <property type="entry name" value="ATP_synth_asu_C"/>
</dbReference>
<dbReference type="FunFam" id="2.40.30.20:FF:000001">
    <property type="entry name" value="ATP synthase subunit alpha"/>
    <property type="match status" value="1"/>
</dbReference>
<dbReference type="Pfam" id="PF02874">
    <property type="entry name" value="ATP-synt_ab_N"/>
    <property type="match status" value="1"/>
</dbReference>
<dbReference type="FunFam" id="3.40.50.300:FF:000002">
    <property type="entry name" value="ATP synthase subunit alpha"/>
    <property type="match status" value="1"/>
</dbReference>
<evidence type="ECO:0000256" key="5">
    <source>
        <dbReference type="ARBA" id="ARBA00022741"/>
    </source>
</evidence>
<dbReference type="CDD" id="cd01132">
    <property type="entry name" value="F1-ATPase_alpha_CD"/>
    <property type="match status" value="1"/>
</dbReference>
<feature type="domain" description="ATPase F1/V1/A1 complex alpha/beta subunit nucleotide-binding" evidence="17">
    <location>
        <begin position="152"/>
        <end position="367"/>
    </location>
</feature>
<evidence type="ECO:0000313" key="20">
    <source>
        <dbReference type="EMBL" id="ARW68902.1"/>
    </source>
</evidence>
<organism evidence="20">
    <name type="scientific">Kapraunia schneideri</name>
    <dbReference type="NCBI Taxonomy" id="717899"/>
    <lineage>
        <taxon>Eukaryota</taxon>
        <taxon>Rhodophyta</taxon>
        <taxon>Florideophyceae</taxon>
        <taxon>Rhodymeniophycidae</taxon>
        <taxon>Ceramiales</taxon>
        <taxon>Rhodomelaceae</taxon>
        <taxon>Kapraunia</taxon>
    </lineage>
</organism>
<dbReference type="InterPro" id="IPR038376">
    <property type="entry name" value="ATP_synth_asu_C_sf"/>
</dbReference>
<dbReference type="PROSITE" id="PS00152">
    <property type="entry name" value="ATPASE_ALPHA_BETA"/>
    <property type="match status" value="1"/>
</dbReference>